<reference evidence="1 2" key="1">
    <citation type="submission" date="2017-09" db="EMBL/GenBank/DDBJ databases">
        <title>Depth-based differentiation of microbial function through sediment-hosted aquifers and enrichment of novel symbionts in the deep terrestrial subsurface.</title>
        <authorList>
            <person name="Probst A.J."/>
            <person name="Ladd B."/>
            <person name="Jarett J.K."/>
            <person name="Geller-Mcgrath D.E."/>
            <person name="Sieber C.M."/>
            <person name="Emerson J.B."/>
            <person name="Anantharaman K."/>
            <person name="Thomas B.C."/>
            <person name="Malmstrom R."/>
            <person name="Stieglmeier M."/>
            <person name="Klingl A."/>
            <person name="Woyke T."/>
            <person name="Ryan C.M."/>
            <person name="Banfield J.F."/>
        </authorList>
    </citation>
    <scope>NUCLEOTIDE SEQUENCE [LARGE SCALE GENOMIC DNA]</scope>
    <source>
        <strain evidence="1">CG22_combo_CG10-13_8_21_14_all_47_15</strain>
    </source>
</reference>
<comment type="caution">
    <text evidence="1">The sequence shown here is derived from an EMBL/GenBank/DDBJ whole genome shotgun (WGS) entry which is preliminary data.</text>
</comment>
<dbReference type="Proteomes" id="UP000230638">
    <property type="component" value="Unassembled WGS sequence"/>
</dbReference>
<dbReference type="EMBL" id="PCTL01000016">
    <property type="protein sequence ID" value="PIP73578.1"/>
    <property type="molecule type" value="Genomic_DNA"/>
</dbReference>
<evidence type="ECO:0000313" key="2">
    <source>
        <dbReference type="Proteomes" id="UP000230638"/>
    </source>
</evidence>
<name>A0A2H0CVW2_9BACT</name>
<proteinExistence type="predicted"/>
<evidence type="ECO:0000313" key="1">
    <source>
        <dbReference type="EMBL" id="PIP73578.1"/>
    </source>
</evidence>
<organism evidence="1 2">
    <name type="scientific">Candidatus Lloydbacteria bacterium CG22_combo_CG10-13_8_21_14_all_47_15</name>
    <dbReference type="NCBI Taxonomy" id="1974635"/>
    <lineage>
        <taxon>Bacteria</taxon>
        <taxon>Candidatus Lloydiibacteriota</taxon>
    </lineage>
</organism>
<sequence length="142" mass="15508">MAGVAGVLVSVAVWFFSVSSVYALGSELALIHMPGVKIFDNMGGNVVVRDDWKAYRNSTWKLVLVIPNDEKEACCFLVEGIGRQLIKVTRRNITSYDNWVVVALDAPSISIGGVPFFSNELAVGTIPSGKDRPVRIINIQIK</sequence>
<protein>
    <submittedName>
        <fullName evidence="1">Uncharacterized protein</fullName>
    </submittedName>
</protein>
<dbReference type="AlphaFoldDB" id="A0A2H0CVW2"/>
<gene>
    <name evidence="1" type="ORF">COW88_01410</name>
</gene>
<accession>A0A2H0CVW2</accession>